<evidence type="ECO:0000256" key="1">
    <source>
        <dbReference type="SAM" id="MobiDB-lite"/>
    </source>
</evidence>
<feature type="compositionally biased region" description="Polar residues" evidence="1">
    <location>
        <begin position="38"/>
        <end position="52"/>
    </location>
</feature>
<dbReference type="Pfam" id="PF09557">
    <property type="entry name" value="DUF2382"/>
    <property type="match status" value="1"/>
</dbReference>
<organism evidence="3 4">
    <name type="scientific">Carnobacterium viridans</name>
    <dbReference type="NCBI Taxonomy" id="174587"/>
    <lineage>
        <taxon>Bacteria</taxon>
        <taxon>Bacillati</taxon>
        <taxon>Bacillota</taxon>
        <taxon>Bacilli</taxon>
        <taxon>Lactobacillales</taxon>
        <taxon>Carnobacteriaceae</taxon>
        <taxon>Carnobacterium</taxon>
    </lineage>
</organism>
<dbReference type="EMBL" id="FNJW01000008">
    <property type="protein sequence ID" value="SDQ46378.1"/>
    <property type="molecule type" value="Genomic_DNA"/>
</dbReference>
<name>A0A1H1B354_9LACT</name>
<feature type="compositionally biased region" description="Basic and acidic residues" evidence="1">
    <location>
        <begin position="57"/>
        <end position="70"/>
    </location>
</feature>
<dbReference type="RefSeq" id="WP_089978153.1">
    <property type="nucleotide sequence ID" value="NZ_CP084916.1"/>
</dbReference>
<accession>A0A1H1B354</accession>
<dbReference type="InterPro" id="IPR019060">
    <property type="entry name" value="DUF2382"/>
</dbReference>
<feature type="domain" description="DUF2382" evidence="2">
    <location>
        <begin position="179"/>
        <end position="284"/>
    </location>
</feature>
<feature type="compositionally biased region" description="Basic and acidic residues" evidence="1">
    <location>
        <begin position="166"/>
        <end position="176"/>
    </location>
</feature>
<dbReference type="PANTHER" id="PTHR38463">
    <property type="entry name" value="STRESS RESPONSE PROTEIN YSNF"/>
    <property type="match status" value="1"/>
</dbReference>
<sequence length="299" mass="33575">MERYVVGSYASPQEAVNAVNKLQEEGYQKEDITLISSTESKNSISNTTDIVGTTNKTDIDTEDKKKDKDNRSIWKKIKESFSSNDSNETDSSQSNDDLLDAYQQDIENGNIIIVVKGEPKKISSNESQSTDRVTPLDPLSMLEADPSAHPEPVLNSVKYSDNPVSKNEEQIEKSEGETIQLKEEQLDVTTKEVQTGEVRARKRIVEETKTIQVPVRHEEIVIEQHNLKDDHSGNATKSKEVVIPVTEEKIEVTKRPVVKEEVSLNKEEVTDTKQVSRTVKKEDVIVGTKGNTHVKKNNE</sequence>
<keyword evidence="4" id="KW-1185">Reference proteome</keyword>
<protein>
    <submittedName>
        <fullName evidence="3">Conserved domain-containing protein</fullName>
    </submittedName>
</protein>
<dbReference type="Proteomes" id="UP000199481">
    <property type="component" value="Unassembled WGS sequence"/>
</dbReference>
<evidence type="ECO:0000313" key="3">
    <source>
        <dbReference type="EMBL" id="SDQ46378.1"/>
    </source>
</evidence>
<proteinExistence type="predicted"/>
<evidence type="ECO:0000259" key="2">
    <source>
        <dbReference type="Pfam" id="PF09557"/>
    </source>
</evidence>
<dbReference type="AlphaFoldDB" id="A0A1H1B354"/>
<evidence type="ECO:0000313" key="4">
    <source>
        <dbReference type="Proteomes" id="UP000199481"/>
    </source>
</evidence>
<dbReference type="NCBIfam" id="TIGR02271">
    <property type="entry name" value="YsnF/AvaK domain"/>
    <property type="match status" value="1"/>
</dbReference>
<reference evidence="4" key="1">
    <citation type="submission" date="2016-10" db="EMBL/GenBank/DDBJ databases">
        <authorList>
            <person name="Varghese N."/>
            <person name="Submissions S."/>
        </authorList>
    </citation>
    <scope>NUCLEOTIDE SEQUENCE [LARGE SCALE GENOMIC DNA]</scope>
    <source>
        <strain evidence="4">MPL-11</strain>
    </source>
</reference>
<dbReference type="InterPro" id="IPR052967">
    <property type="entry name" value="Stress_Response_Assoc"/>
</dbReference>
<feature type="region of interest" description="Disordered" evidence="1">
    <location>
        <begin position="38"/>
        <end position="70"/>
    </location>
</feature>
<feature type="region of interest" description="Disordered" evidence="1">
    <location>
        <begin position="121"/>
        <end position="176"/>
    </location>
</feature>
<dbReference type="OrthoDB" id="2334846at2"/>
<gene>
    <name evidence="3" type="ORF">SAMN04487752_2401</name>
</gene>
<dbReference type="PANTHER" id="PTHR38463:SF1">
    <property type="entry name" value="STRESS RESPONSE PROTEIN YSNF"/>
    <property type="match status" value="1"/>
</dbReference>